<dbReference type="OMA" id="CPMIAIT"/>
<accession>W6VCF9</accession>
<evidence type="ECO:0000256" key="3">
    <source>
        <dbReference type="SAM" id="MobiDB-lite"/>
    </source>
</evidence>
<dbReference type="PANTHER" id="PTHR18063:SF6">
    <property type="entry name" value="UBIQUITIN CARBOXYL-TERMINAL HYDROLASE"/>
    <property type="match status" value="1"/>
</dbReference>
<feature type="region of interest" description="Disordered" evidence="3">
    <location>
        <begin position="557"/>
        <end position="582"/>
    </location>
</feature>
<feature type="compositionally biased region" description="Polar residues" evidence="3">
    <location>
        <begin position="243"/>
        <end position="254"/>
    </location>
</feature>
<feature type="region of interest" description="Disordered" evidence="3">
    <location>
        <begin position="621"/>
        <end position="730"/>
    </location>
</feature>
<dbReference type="Proteomes" id="UP000019149">
    <property type="component" value="Unassembled WGS sequence"/>
</dbReference>
<dbReference type="GO" id="GO:0005829">
    <property type="term" value="C:cytosol"/>
    <property type="evidence" value="ECO:0007669"/>
    <property type="project" value="TreeGrafter"/>
</dbReference>
<keyword evidence="2" id="KW-0788">Thiol protease</keyword>
<dbReference type="GO" id="GO:0004843">
    <property type="term" value="F:cysteine-type deubiquitinase activity"/>
    <property type="evidence" value="ECO:0007669"/>
    <property type="project" value="UniProtKB-UniRule"/>
</dbReference>
<dbReference type="GO" id="GO:0140934">
    <property type="term" value="F:histone deubiquitinase activity"/>
    <property type="evidence" value="ECO:0007669"/>
    <property type="project" value="UniProtKB-UniRule"/>
</dbReference>
<dbReference type="STRING" id="6210.W6VCF9"/>
<evidence type="ECO:0000313" key="5">
    <source>
        <dbReference type="EMBL" id="EUB64564.1"/>
    </source>
</evidence>
<dbReference type="GeneID" id="36336229"/>
<comment type="function">
    <text evidence="2">Hydrolase that can specifically remove 'Lys-48'-linked conjugated ubiquitin from proteins. Has exodeubiquitinase activity and has a preference for long polyubiquitin chains. May play a regulatory role at the level of protein turnover.</text>
</comment>
<keyword evidence="6" id="KW-1185">Reference proteome</keyword>
<proteinExistence type="inferred from homology"/>
<feature type="region of interest" description="Disordered" evidence="3">
    <location>
        <begin position="30"/>
        <end position="86"/>
    </location>
</feature>
<dbReference type="CTD" id="36336229"/>
<feature type="compositionally biased region" description="Polar residues" evidence="3">
    <location>
        <begin position="62"/>
        <end position="73"/>
    </location>
</feature>
<feature type="compositionally biased region" description="Low complexity" evidence="3">
    <location>
        <begin position="683"/>
        <end position="701"/>
    </location>
</feature>
<dbReference type="InterPro" id="IPR007518">
    <property type="entry name" value="MINDY"/>
</dbReference>
<feature type="region of interest" description="Disordered" evidence="3">
    <location>
        <begin position="119"/>
        <end position="157"/>
    </location>
</feature>
<dbReference type="GO" id="GO:0071944">
    <property type="term" value="C:cell periphery"/>
    <property type="evidence" value="ECO:0007669"/>
    <property type="project" value="TreeGrafter"/>
</dbReference>
<evidence type="ECO:0000256" key="1">
    <source>
        <dbReference type="ARBA" id="ARBA00006616"/>
    </source>
</evidence>
<dbReference type="Pfam" id="PF04424">
    <property type="entry name" value="MINDY_DUB"/>
    <property type="match status" value="1"/>
</dbReference>
<protein>
    <recommendedName>
        <fullName evidence="2">Ubiquitin carboxyl-terminal hydrolase</fullName>
        <ecNumber evidence="2">3.4.19.12</ecNumber>
    </recommendedName>
</protein>
<comment type="similarity">
    <text evidence="1 2">Belongs to the MINDY deubiquitinase family. FAM63 subfamily.</text>
</comment>
<feature type="compositionally biased region" description="Polar residues" evidence="3">
    <location>
        <begin position="184"/>
        <end position="198"/>
    </location>
</feature>
<dbReference type="PANTHER" id="PTHR18063">
    <property type="entry name" value="NF-E2 INDUCIBLE PROTEIN"/>
    <property type="match status" value="1"/>
</dbReference>
<evidence type="ECO:0000256" key="2">
    <source>
        <dbReference type="RuleBase" id="RU367139"/>
    </source>
</evidence>
<dbReference type="EMBL" id="APAU02000002">
    <property type="protein sequence ID" value="EUB64564.1"/>
    <property type="molecule type" value="Genomic_DNA"/>
</dbReference>
<feature type="compositionally biased region" description="Gly residues" evidence="3">
    <location>
        <begin position="636"/>
        <end position="650"/>
    </location>
</feature>
<dbReference type="GO" id="GO:0006508">
    <property type="term" value="P:proteolysis"/>
    <property type="evidence" value="ECO:0007669"/>
    <property type="project" value="UniProtKB-KW"/>
</dbReference>
<feature type="domain" description="MINDY deubiquitinase" evidence="4">
    <location>
        <begin position="290"/>
        <end position="541"/>
    </location>
</feature>
<feature type="compositionally biased region" description="Low complexity" evidence="3">
    <location>
        <begin position="255"/>
        <end position="273"/>
    </location>
</feature>
<sequence>MPTWDIVATLLPRKSRLLPKLFFSLPKNTNVSSSCLASSPRLHDDLTPGLPKEIPSEKLEPLSNSEIPQNTKEVLQEEAERPPLAEGLPIAKVGAIQTPRFDDAFSPVVSDVNSLGTSKHTEEVGIQEMGVGEPPSLKDLEEAAHASNPDEALASVGLDDVYSHKTLQRAEELREERGMLGTSFVENSTDVAQASSVDSAPALTELDELDSSTSSPTSATKTDLLQDLKEPENSKDIPDHRTPIQSSSNATKPQESTPSESLSIPSKSSNSPEETPKSATSKSPAKDGSVHQVKWISFNGSKVPIITQNENGPCPMIAITNFLLLRGKLTLPANHEVVSSDLIIAALSDELLSHSTVDWDEGTRLNYEENLSSALSIFPSLQTGLDINVRFTGVSDFEYTPALTVFDLFRIPLYHGWVADPQDRDLVEALRNQTYNQVVEMIIDYKSSSDPARVEKSLLAEEFLETAASQLTMHGLCELSEHLQENQLAVLFRNNHFNTIYKKAGRIYVLVTDVGFVSEPNFVWETLNNIDGDSQFVDGDFRVCTKPTSATAAIATAPASSATTITPSSATSPSTLSAPSTTTVAAIPTPSQQNVLDHKLAVERADLELAKRLQAEENAAYLKQPPSGSPSHRQQNGGGGGGGGGSGGHGPAKSPSSWHEEAQEQSSLELARRLQAEENAAYYSQSPGSPRYRPRQSPSHSSQHRHRHQREESPSSWRGRVLTPSNSEVM</sequence>
<name>W6VCF9_ECHGR</name>
<keyword evidence="2" id="KW-0378">Hydrolase</keyword>
<feature type="compositionally biased region" description="Basic and acidic residues" evidence="3">
    <location>
        <begin position="74"/>
        <end position="83"/>
    </location>
</feature>
<comment type="catalytic activity">
    <reaction evidence="2">
        <text>Thiol-dependent hydrolysis of ester, thioester, amide, peptide and isopeptide bonds formed by the C-terminal Gly of ubiquitin (a 76-residue protein attached to proteins as an intracellular targeting signal).</text>
        <dbReference type="EC" id="3.4.19.12"/>
    </reaction>
</comment>
<dbReference type="KEGG" id="egl:EGR_00514"/>
<dbReference type="EC" id="3.4.19.12" evidence="2"/>
<keyword evidence="2" id="KW-0645">Protease</keyword>
<gene>
    <name evidence="5" type="ORF">EGR_00514</name>
</gene>
<evidence type="ECO:0000259" key="4">
    <source>
        <dbReference type="Pfam" id="PF04424"/>
    </source>
</evidence>
<dbReference type="RefSeq" id="XP_024355760.1">
    <property type="nucleotide sequence ID" value="XM_024489763.1"/>
</dbReference>
<dbReference type="AlphaFoldDB" id="W6VCF9"/>
<evidence type="ECO:0000313" key="6">
    <source>
        <dbReference type="Proteomes" id="UP000019149"/>
    </source>
</evidence>
<keyword evidence="2" id="KW-0833">Ubl conjugation pathway</keyword>
<dbReference type="GO" id="GO:0036435">
    <property type="term" value="F:K48-linked polyubiquitin modification-dependent protein binding"/>
    <property type="evidence" value="ECO:0007669"/>
    <property type="project" value="UniProtKB-UniRule"/>
</dbReference>
<organism evidence="5 6">
    <name type="scientific">Echinococcus granulosus</name>
    <name type="common">Hydatid tapeworm</name>
    <dbReference type="NCBI Taxonomy" id="6210"/>
    <lineage>
        <taxon>Eukaryota</taxon>
        <taxon>Metazoa</taxon>
        <taxon>Spiralia</taxon>
        <taxon>Lophotrochozoa</taxon>
        <taxon>Platyhelminthes</taxon>
        <taxon>Cestoda</taxon>
        <taxon>Eucestoda</taxon>
        <taxon>Cyclophyllidea</taxon>
        <taxon>Taeniidae</taxon>
        <taxon>Echinococcus</taxon>
        <taxon>Echinococcus granulosus group</taxon>
    </lineage>
</organism>
<dbReference type="InterPro" id="IPR033979">
    <property type="entry name" value="MINDY_domain"/>
</dbReference>
<reference evidence="5 6" key="1">
    <citation type="journal article" date="2013" name="Nat. Genet.">
        <title>The genome of the hydatid tapeworm Echinococcus granulosus.</title>
        <authorList>
            <person name="Zheng H."/>
            <person name="Zhang W."/>
            <person name="Zhang L."/>
            <person name="Zhang Z."/>
            <person name="Li J."/>
            <person name="Lu G."/>
            <person name="Zhu Y."/>
            <person name="Wang Y."/>
            <person name="Huang Y."/>
            <person name="Liu J."/>
            <person name="Kang H."/>
            <person name="Chen J."/>
            <person name="Wang L."/>
            <person name="Chen A."/>
            <person name="Yu S."/>
            <person name="Gao Z."/>
            <person name="Jin L."/>
            <person name="Gu W."/>
            <person name="Wang Z."/>
            <person name="Zhao L."/>
            <person name="Shi B."/>
            <person name="Wen H."/>
            <person name="Lin R."/>
            <person name="Jones M.K."/>
            <person name="Brejova B."/>
            <person name="Vinar T."/>
            <person name="Zhao G."/>
            <person name="McManus D.P."/>
            <person name="Chen Z."/>
            <person name="Zhou Y."/>
            <person name="Wang S."/>
        </authorList>
    </citation>
    <scope>NUCLEOTIDE SEQUENCE [LARGE SCALE GENOMIC DNA]</scope>
</reference>
<dbReference type="GO" id="GO:1990380">
    <property type="term" value="F:K48-linked deubiquitinase activity"/>
    <property type="evidence" value="ECO:0007669"/>
    <property type="project" value="UniProtKB-UniRule"/>
</dbReference>
<comment type="caution">
    <text evidence="5">The sequence shown here is derived from an EMBL/GenBank/DDBJ whole genome shotgun (WGS) entry which is preliminary data.</text>
</comment>
<dbReference type="GO" id="GO:0071108">
    <property type="term" value="P:protein K48-linked deubiquitination"/>
    <property type="evidence" value="ECO:0007669"/>
    <property type="project" value="TreeGrafter"/>
</dbReference>
<dbReference type="GO" id="GO:0016807">
    <property type="term" value="F:cysteine-type carboxypeptidase activity"/>
    <property type="evidence" value="ECO:0007669"/>
    <property type="project" value="TreeGrafter"/>
</dbReference>
<dbReference type="OrthoDB" id="10261212at2759"/>
<feature type="compositionally biased region" description="Basic and acidic residues" evidence="3">
    <location>
        <begin position="224"/>
        <end position="242"/>
    </location>
</feature>
<feature type="compositionally biased region" description="Low complexity" evidence="3">
    <location>
        <begin position="211"/>
        <end position="223"/>
    </location>
</feature>
<feature type="region of interest" description="Disordered" evidence="3">
    <location>
        <begin position="176"/>
        <end position="288"/>
    </location>
</feature>